<evidence type="ECO:0000256" key="1">
    <source>
        <dbReference type="ARBA" id="ARBA00022553"/>
    </source>
</evidence>
<keyword evidence="9" id="KW-1185">Reference proteome</keyword>
<gene>
    <name evidence="8" type="ORF">J2X31_001396</name>
</gene>
<dbReference type="InterPro" id="IPR001789">
    <property type="entry name" value="Sig_transdc_resp-reg_receiver"/>
</dbReference>
<feature type="domain" description="Response regulatory" evidence="7">
    <location>
        <begin position="6"/>
        <end position="124"/>
    </location>
</feature>
<reference evidence="8 9" key="1">
    <citation type="submission" date="2023-07" db="EMBL/GenBank/DDBJ databases">
        <title>Sorghum-associated microbial communities from plants grown in Nebraska, USA.</title>
        <authorList>
            <person name="Schachtman D."/>
        </authorList>
    </citation>
    <scope>NUCLEOTIDE SEQUENCE [LARGE SCALE GENOMIC DNA]</scope>
    <source>
        <strain evidence="8 9">3773</strain>
    </source>
</reference>
<dbReference type="CDD" id="cd06170">
    <property type="entry name" value="LuxR_C_like"/>
    <property type="match status" value="1"/>
</dbReference>
<evidence type="ECO:0000256" key="2">
    <source>
        <dbReference type="ARBA" id="ARBA00023015"/>
    </source>
</evidence>
<keyword evidence="4" id="KW-0804">Transcription</keyword>
<proteinExistence type="predicted"/>
<dbReference type="PANTHER" id="PTHR43214">
    <property type="entry name" value="TWO-COMPONENT RESPONSE REGULATOR"/>
    <property type="match status" value="1"/>
</dbReference>
<dbReference type="CDD" id="cd17535">
    <property type="entry name" value="REC_NarL-like"/>
    <property type="match status" value="1"/>
</dbReference>
<dbReference type="SMART" id="SM00421">
    <property type="entry name" value="HTH_LUXR"/>
    <property type="match status" value="1"/>
</dbReference>
<dbReference type="EMBL" id="JAVDVI010000005">
    <property type="protein sequence ID" value="MDR6967385.1"/>
    <property type="molecule type" value="Genomic_DNA"/>
</dbReference>
<evidence type="ECO:0000259" key="6">
    <source>
        <dbReference type="PROSITE" id="PS50043"/>
    </source>
</evidence>
<dbReference type="RefSeq" id="WP_310025498.1">
    <property type="nucleotide sequence ID" value="NZ_JAVDVI010000005.1"/>
</dbReference>
<dbReference type="InterPro" id="IPR039420">
    <property type="entry name" value="WalR-like"/>
</dbReference>
<evidence type="ECO:0000256" key="5">
    <source>
        <dbReference type="PROSITE-ProRule" id="PRU00169"/>
    </source>
</evidence>
<evidence type="ECO:0000256" key="3">
    <source>
        <dbReference type="ARBA" id="ARBA00023125"/>
    </source>
</evidence>
<name>A0ABU1TN73_9FLAO</name>
<dbReference type="PROSITE" id="PS50043">
    <property type="entry name" value="HTH_LUXR_2"/>
    <property type="match status" value="1"/>
</dbReference>
<dbReference type="GO" id="GO:0003677">
    <property type="term" value="F:DNA binding"/>
    <property type="evidence" value="ECO:0007669"/>
    <property type="project" value="UniProtKB-KW"/>
</dbReference>
<dbReference type="InterPro" id="IPR016032">
    <property type="entry name" value="Sig_transdc_resp-reg_C-effctor"/>
</dbReference>
<dbReference type="PROSITE" id="PS50110">
    <property type="entry name" value="RESPONSE_REGULATORY"/>
    <property type="match status" value="1"/>
</dbReference>
<dbReference type="PANTHER" id="PTHR43214:SF41">
    <property type="entry name" value="NITRATE_NITRITE RESPONSE REGULATOR PROTEIN NARP"/>
    <property type="match status" value="1"/>
</dbReference>
<protein>
    <submittedName>
        <fullName evidence="8">DNA-binding NarL/FixJ family response regulator</fullName>
    </submittedName>
</protein>
<dbReference type="Proteomes" id="UP001255185">
    <property type="component" value="Unassembled WGS sequence"/>
</dbReference>
<keyword evidence="1 5" id="KW-0597">Phosphoprotein</keyword>
<dbReference type="SUPFAM" id="SSF46894">
    <property type="entry name" value="C-terminal effector domain of the bipartite response regulators"/>
    <property type="match status" value="1"/>
</dbReference>
<evidence type="ECO:0000259" key="7">
    <source>
        <dbReference type="PROSITE" id="PS50110"/>
    </source>
</evidence>
<dbReference type="InterPro" id="IPR058245">
    <property type="entry name" value="NreC/VraR/RcsB-like_REC"/>
</dbReference>
<evidence type="ECO:0000313" key="8">
    <source>
        <dbReference type="EMBL" id="MDR6967385.1"/>
    </source>
</evidence>
<dbReference type="InterPro" id="IPR011006">
    <property type="entry name" value="CheY-like_superfamily"/>
</dbReference>
<evidence type="ECO:0000313" key="9">
    <source>
        <dbReference type="Proteomes" id="UP001255185"/>
    </source>
</evidence>
<dbReference type="Gene3D" id="3.40.50.2300">
    <property type="match status" value="1"/>
</dbReference>
<dbReference type="Pfam" id="PF00072">
    <property type="entry name" value="Response_reg"/>
    <property type="match status" value="1"/>
</dbReference>
<dbReference type="SUPFAM" id="SSF52172">
    <property type="entry name" value="CheY-like"/>
    <property type="match status" value="1"/>
</dbReference>
<dbReference type="InterPro" id="IPR000792">
    <property type="entry name" value="Tscrpt_reg_LuxR_C"/>
</dbReference>
<sequence length="219" mass="24969">MSEKIQIIVVDDEVLFRKGIIFLLERKKNINIVFEAGDGEELIEYLNKAKVLPDIILMDINMPIINGVEATKTIRKEFPEIKIIALTSYHTPLFIANMIQEGVASYLIKNAHPDEMIKTISEVANKGFYYNENVLKVLSDNFSPNKKILNILSDDFLTSREREVLELICRQHSTAEIAEKIFISPRTVESHRNSLLLKTQTKNVAGLVVFALQNKIVQL</sequence>
<keyword evidence="3 8" id="KW-0238">DNA-binding</keyword>
<feature type="modified residue" description="4-aspartylphosphate" evidence="5">
    <location>
        <position position="59"/>
    </location>
</feature>
<evidence type="ECO:0000256" key="4">
    <source>
        <dbReference type="ARBA" id="ARBA00023163"/>
    </source>
</evidence>
<comment type="caution">
    <text evidence="8">The sequence shown here is derived from an EMBL/GenBank/DDBJ whole genome shotgun (WGS) entry which is preliminary data.</text>
</comment>
<dbReference type="SMART" id="SM00448">
    <property type="entry name" value="REC"/>
    <property type="match status" value="1"/>
</dbReference>
<dbReference type="PRINTS" id="PR00038">
    <property type="entry name" value="HTHLUXR"/>
</dbReference>
<accession>A0ABU1TN73</accession>
<keyword evidence="2" id="KW-0805">Transcription regulation</keyword>
<feature type="domain" description="HTH luxR-type" evidence="6">
    <location>
        <begin position="150"/>
        <end position="215"/>
    </location>
</feature>
<dbReference type="Pfam" id="PF00196">
    <property type="entry name" value="GerE"/>
    <property type="match status" value="1"/>
</dbReference>
<organism evidence="8 9">
    <name type="scientific">Flavobacterium arsenatis</name>
    <dbReference type="NCBI Taxonomy" id="1484332"/>
    <lineage>
        <taxon>Bacteria</taxon>
        <taxon>Pseudomonadati</taxon>
        <taxon>Bacteroidota</taxon>
        <taxon>Flavobacteriia</taxon>
        <taxon>Flavobacteriales</taxon>
        <taxon>Flavobacteriaceae</taxon>
        <taxon>Flavobacterium</taxon>
    </lineage>
</organism>